<dbReference type="EMBL" id="JAAMPC010000006">
    <property type="protein sequence ID" value="KAG2309883.1"/>
    <property type="molecule type" value="Genomic_DNA"/>
</dbReference>
<proteinExistence type="predicted"/>
<accession>A0A8X7VEP5</accession>
<evidence type="ECO:0000313" key="2">
    <source>
        <dbReference type="Proteomes" id="UP000886595"/>
    </source>
</evidence>
<comment type="caution">
    <text evidence="1">The sequence shown here is derived from an EMBL/GenBank/DDBJ whole genome shotgun (WGS) entry which is preliminary data.</text>
</comment>
<reference evidence="1 2" key="1">
    <citation type="submission" date="2020-02" db="EMBL/GenBank/DDBJ databases">
        <authorList>
            <person name="Ma Q."/>
            <person name="Huang Y."/>
            <person name="Song X."/>
            <person name="Pei D."/>
        </authorList>
    </citation>
    <scope>NUCLEOTIDE SEQUENCE [LARGE SCALE GENOMIC DNA]</scope>
    <source>
        <strain evidence="1">Sxm20200214</strain>
        <tissue evidence="1">Leaf</tissue>
    </source>
</reference>
<evidence type="ECO:0000313" key="1">
    <source>
        <dbReference type="EMBL" id="KAG2309883.1"/>
    </source>
</evidence>
<dbReference type="PANTHER" id="PTHR46327">
    <property type="entry name" value="F16F4.11 PROTEIN-RELATED"/>
    <property type="match status" value="1"/>
</dbReference>
<sequence>MGVFLKEEVWFRGGASSYGGFDLQGSMNQQNQHNLYEEELSEEGDKSSSAKGSLWQRVKWTDNMVKLLITAVSYIGDDSSMDGGNRRKFAALQKKDMSV</sequence>
<dbReference type="OrthoDB" id="641566at2759"/>
<name>A0A8X7VEP5_BRACI</name>
<protein>
    <submittedName>
        <fullName evidence="1">Uncharacterized protein</fullName>
    </submittedName>
</protein>
<dbReference type="Proteomes" id="UP000886595">
    <property type="component" value="Unassembled WGS sequence"/>
</dbReference>
<dbReference type="AlphaFoldDB" id="A0A8X7VEP5"/>
<dbReference type="PANTHER" id="PTHR46327:SF19">
    <property type="entry name" value="F16F4.11 PROTEIN"/>
    <property type="match status" value="1"/>
</dbReference>
<organism evidence="1 2">
    <name type="scientific">Brassica carinata</name>
    <name type="common">Ethiopian mustard</name>
    <name type="synonym">Abyssinian cabbage</name>
    <dbReference type="NCBI Taxonomy" id="52824"/>
    <lineage>
        <taxon>Eukaryota</taxon>
        <taxon>Viridiplantae</taxon>
        <taxon>Streptophyta</taxon>
        <taxon>Embryophyta</taxon>
        <taxon>Tracheophyta</taxon>
        <taxon>Spermatophyta</taxon>
        <taxon>Magnoliopsida</taxon>
        <taxon>eudicotyledons</taxon>
        <taxon>Gunneridae</taxon>
        <taxon>Pentapetalae</taxon>
        <taxon>rosids</taxon>
        <taxon>malvids</taxon>
        <taxon>Brassicales</taxon>
        <taxon>Brassicaceae</taxon>
        <taxon>Brassiceae</taxon>
        <taxon>Brassica</taxon>
    </lineage>
</organism>
<gene>
    <name evidence="1" type="ORF">Bca52824_029631</name>
</gene>
<keyword evidence="2" id="KW-1185">Reference proteome</keyword>